<dbReference type="AlphaFoldDB" id="I0GSG0"/>
<evidence type="ECO:0000259" key="10">
    <source>
        <dbReference type="Pfam" id="PF04290"/>
    </source>
</evidence>
<evidence type="ECO:0000256" key="5">
    <source>
        <dbReference type="ARBA" id="ARBA00022692"/>
    </source>
</evidence>
<reference evidence="11 12" key="1">
    <citation type="submission" date="2011-10" db="EMBL/GenBank/DDBJ databases">
        <title>Whole genome sequence of Selenomonas ruminantium subsp. lactilytica TAM6421.</title>
        <authorList>
            <person name="Oguchi A."/>
            <person name="Ankai A."/>
            <person name="Kaneko J."/>
            <person name="Yamada-Narita S."/>
            <person name="Fukui S."/>
            <person name="Takahashi M."/>
            <person name="Onodera T."/>
            <person name="Kojima S."/>
            <person name="Fushimi T."/>
            <person name="Abe N."/>
            <person name="Kamio Y."/>
            <person name="Yamazaki S."/>
            <person name="Fujita N."/>
        </authorList>
    </citation>
    <scope>NUCLEOTIDE SEQUENCE [LARGE SCALE GENOMIC DNA]</scope>
    <source>
        <strain evidence="12">NBRC 103574 / TAM6421</strain>
    </source>
</reference>
<dbReference type="InterPro" id="IPR007387">
    <property type="entry name" value="TRAP_DctQ"/>
</dbReference>
<keyword evidence="5 9" id="KW-0812">Transmembrane</keyword>
<dbReference type="GO" id="GO:0015740">
    <property type="term" value="P:C4-dicarboxylate transport"/>
    <property type="evidence" value="ECO:0007669"/>
    <property type="project" value="TreeGrafter"/>
</dbReference>
<keyword evidence="3" id="KW-1003">Cell membrane</keyword>
<comment type="similarity">
    <text evidence="8">Belongs to the TRAP transporter small permease family.</text>
</comment>
<keyword evidence="2" id="KW-0813">Transport</keyword>
<dbReference type="Proteomes" id="UP000007887">
    <property type="component" value="Chromosome"/>
</dbReference>
<dbReference type="InterPro" id="IPR055348">
    <property type="entry name" value="DctQ"/>
</dbReference>
<evidence type="ECO:0000256" key="8">
    <source>
        <dbReference type="ARBA" id="ARBA00038436"/>
    </source>
</evidence>
<keyword evidence="6 9" id="KW-1133">Transmembrane helix</keyword>
<feature type="transmembrane region" description="Helical" evidence="9">
    <location>
        <begin position="130"/>
        <end position="155"/>
    </location>
</feature>
<organism evidence="11 12">
    <name type="scientific">Selenomonas ruminantium subsp. lactilytica (strain NBRC 103574 / TAM6421)</name>
    <dbReference type="NCBI Taxonomy" id="927704"/>
    <lineage>
        <taxon>Bacteria</taxon>
        <taxon>Bacillati</taxon>
        <taxon>Bacillota</taxon>
        <taxon>Negativicutes</taxon>
        <taxon>Selenomonadales</taxon>
        <taxon>Selenomonadaceae</taxon>
        <taxon>Selenomonas</taxon>
    </lineage>
</organism>
<evidence type="ECO:0000256" key="3">
    <source>
        <dbReference type="ARBA" id="ARBA00022475"/>
    </source>
</evidence>
<proteinExistence type="inferred from homology"/>
<feature type="transmembrane region" description="Helical" evidence="9">
    <location>
        <begin position="92"/>
        <end position="110"/>
    </location>
</feature>
<evidence type="ECO:0000256" key="2">
    <source>
        <dbReference type="ARBA" id="ARBA00022448"/>
    </source>
</evidence>
<evidence type="ECO:0000313" key="11">
    <source>
        <dbReference type="EMBL" id="BAL83697.1"/>
    </source>
</evidence>
<evidence type="ECO:0000313" key="12">
    <source>
        <dbReference type="Proteomes" id="UP000007887"/>
    </source>
</evidence>
<feature type="domain" description="Tripartite ATP-independent periplasmic transporters DctQ component" evidence="10">
    <location>
        <begin position="32"/>
        <end position="151"/>
    </location>
</feature>
<protein>
    <submittedName>
        <fullName evidence="11">Putative putative TRAP dicarboxylate transporter small membrane protein</fullName>
    </submittedName>
</protein>
<sequence>MKQFILRFDAFLGQLTRAAAILAGLFILLTAFIIVYEIIMRGLFHAPTEWVLEISTYFIIMAGFLGLAVTFREQAHVRVDLLTDKLSGEMRRKVSLVLNFLAFFIFLIFMTESMDLVTASYSYNKLSPSILRFPLFIPQLALVLGSALLLGEIFCRFCFDWLRISNTSTNTDTNTKDLSQEKEAEICP</sequence>
<evidence type="ECO:0000256" key="4">
    <source>
        <dbReference type="ARBA" id="ARBA00022519"/>
    </source>
</evidence>
<accession>I0GSG0</accession>
<evidence type="ECO:0000256" key="7">
    <source>
        <dbReference type="ARBA" id="ARBA00023136"/>
    </source>
</evidence>
<feature type="transmembrane region" description="Helical" evidence="9">
    <location>
        <begin position="21"/>
        <end position="44"/>
    </location>
</feature>
<dbReference type="OrthoDB" id="49066at2"/>
<keyword evidence="4" id="KW-0997">Cell inner membrane</keyword>
<dbReference type="eggNOG" id="COG3090">
    <property type="taxonomic scope" value="Bacteria"/>
</dbReference>
<dbReference type="GO" id="GO:0005886">
    <property type="term" value="C:plasma membrane"/>
    <property type="evidence" value="ECO:0007669"/>
    <property type="project" value="UniProtKB-SubCell"/>
</dbReference>
<name>I0GSG0_SELRL</name>
<dbReference type="PANTHER" id="PTHR35011:SF10">
    <property type="entry name" value="TRAP TRANSPORTER SMALL PERMEASE PROTEIN"/>
    <property type="match status" value="1"/>
</dbReference>
<feature type="transmembrane region" description="Helical" evidence="9">
    <location>
        <begin position="50"/>
        <end position="71"/>
    </location>
</feature>
<comment type="subcellular location">
    <subcellularLocation>
        <location evidence="1">Cell inner membrane</location>
        <topology evidence="1">Multi-pass membrane protein</topology>
    </subcellularLocation>
</comment>
<dbReference type="RefSeq" id="WP_014425127.1">
    <property type="nucleotide sequence ID" value="NC_017068.1"/>
</dbReference>
<dbReference type="Pfam" id="PF04290">
    <property type="entry name" value="DctQ"/>
    <property type="match status" value="1"/>
</dbReference>
<dbReference type="HOGENOM" id="CLU_086356_2_3_9"/>
<dbReference type="PANTHER" id="PTHR35011">
    <property type="entry name" value="2,3-DIKETO-L-GULONATE TRAP TRANSPORTER SMALL PERMEASE PROTEIN YIAM"/>
    <property type="match status" value="1"/>
</dbReference>
<gene>
    <name evidence="11" type="ordered locus">SELR_19890</name>
</gene>
<keyword evidence="7 9" id="KW-0472">Membrane</keyword>
<evidence type="ECO:0000256" key="9">
    <source>
        <dbReference type="SAM" id="Phobius"/>
    </source>
</evidence>
<dbReference type="EMBL" id="AP012292">
    <property type="protein sequence ID" value="BAL83697.1"/>
    <property type="molecule type" value="Genomic_DNA"/>
</dbReference>
<evidence type="ECO:0000256" key="1">
    <source>
        <dbReference type="ARBA" id="ARBA00004429"/>
    </source>
</evidence>
<dbReference type="KEGG" id="sri:SELR_19890"/>
<dbReference type="PATRIC" id="fig|927704.6.peg.2063"/>
<dbReference type="GO" id="GO:0022857">
    <property type="term" value="F:transmembrane transporter activity"/>
    <property type="evidence" value="ECO:0007669"/>
    <property type="project" value="TreeGrafter"/>
</dbReference>
<evidence type="ECO:0000256" key="6">
    <source>
        <dbReference type="ARBA" id="ARBA00022989"/>
    </source>
</evidence>